<protein>
    <submittedName>
        <fullName evidence="1">Uncharacterized protein</fullName>
    </submittedName>
</protein>
<sequence>MSIFKVIFLSSVLCISCNQKSNDTIKESFEKNDSQTKSSQFSKLDNIVISKIPFGNKMLVDNFTKIGSDFEVSEDENSLLENSDSKFLLSYRTFFDNAKIPLDGFYKFPQKNILDFGFNYVQPIDSISTYQGFYAITKHLPDVNKNKIFIVNSIQKNGEKNNIIDCIDLVVVNSNNQIIDNLNLSHSLNIINEKYNNKYDDYNKYFYIDSDYIIHIKYFTGWGDAMRRVFAYVKYKIQKDGSIIRYFTEEQDHYKSEVEEGEIKNHSKDGIWKEALSNLETNYILKNYQNGKVIDKIEIININGEGEKKSFFINKDTYLPLKK</sequence>
<proteinExistence type="predicted"/>
<comment type="caution">
    <text evidence="1">The sequence shown here is derived from an EMBL/GenBank/DDBJ whole genome shotgun (WGS) entry which is preliminary data.</text>
</comment>
<evidence type="ECO:0000313" key="1">
    <source>
        <dbReference type="EMBL" id="MCV9926930.1"/>
    </source>
</evidence>
<dbReference type="AlphaFoldDB" id="A0A9X2ZAV2"/>
<name>A0A9X2ZAV2_9FLAO</name>
<reference evidence="1" key="1">
    <citation type="submission" date="2022-10" db="EMBL/GenBank/DDBJ databases">
        <title>Two novel species of Flavobacterium.</title>
        <authorList>
            <person name="Liu Q."/>
            <person name="Xin Y.-H."/>
        </authorList>
    </citation>
    <scope>NUCLEOTIDE SEQUENCE</scope>
    <source>
        <strain evidence="1">LS1R49</strain>
    </source>
</reference>
<keyword evidence="2" id="KW-1185">Reference proteome</keyword>
<dbReference type="RefSeq" id="WP_264205107.1">
    <property type="nucleotide sequence ID" value="NZ_JAOZEW010000003.1"/>
</dbReference>
<accession>A0A9X2ZAV2</accession>
<evidence type="ECO:0000313" key="2">
    <source>
        <dbReference type="Proteomes" id="UP001151079"/>
    </source>
</evidence>
<dbReference type="Proteomes" id="UP001151079">
    <property type="component" value="Unassembled WGS sequence"/>
</dbReference>
<dbReference type="EMBL" id="JAOZEW010000003">
    <property type="protein sequence ID" value="MCV9926930.1"/>
    <property type="molecule type" value="Genomic_DNA"/>
</dbReference>
<gene>
    <name evidence="1" type="ORF">OIU83_04675</name>
</gene>
<organism evidence="1 2">
    <name type="scientific">Flavobacterium shii</name>
    <dbReference type="NCBI Taxonomy" id="2987687"/>
    <lineage>
        <taxon>Bacteria</taxon>
        <taxon>Pseudomonadati</taxon>
        <taxon>Bacteroidota</taxon>
        <taxon>Flavobacteriia</taxon>
        <taxon>Flavobacteriales</taxon>
        <taxon>Flavobacteriaceae</taxon>
        <taxon>Flavobacterium</taxon>
    </lineage>
</organism>